<reference evidence="2 3" key="1">
    <citation type="journal article" date="2017" name="Int. J. Syst. Evol. Microbiol.">
        <title>Ramlibacter alkalitolerans sp. nov., alkali-tolerant bacterium isolated from soil of ginseng.</title>
        <authorList>
            <person name="Lee D.H."/>
            <person name="Cha C.J."/>
        </authorList>
    </citation>
    <scope>NUCLEOTIDE SEQUENCE [LARGE SCALE GENOMIC DNA]</scope>
    <source>
        <strain evidence="2 3">KACC 19305</strain>
    </source>
</reference>
<dbReference type="PROSITE" id="PS51257">
    <property type="entry name" value="PROKAR_LIPOPROTEIN"/>
    <property type="match status" value="1"/>
</dbReference>
<evidence type="ECO:0008006" key="4">
    <source>
        <dbReference type="Google" id="ProtNLM"/>
    </source>
</evidence>
<dbReference type="RefSeq" id="WP_201687358.1">
    <property type="nucleotide sequence ID" value="NZ_JAEQND010000002.1"/>
</dbReference>
<comment type="caution">
    <text evidence="2">The sequence shown here is derived from an EMBL/GenBank/DDBJ whole genome shotgun (WGS) entry which is preliminary data.</text>
</comment>
<keyword evidence="1" id="KW-0732">Signal</keyword>
<protein>
    <recommendedName>
        <fullName evidence="4">Lipoprotein</fullName>
    </recommendedName>
</protein>
<evidence type="ECO:0000256" key="1">
    <source>
        <dbReference type="SAM" id="SignalP"/>
    </source>
</evidence>
<dbReference type="Proteomes" id="UP000622707">
    <property type="component" value="Unassembled WGS sequence"/>
</dbReference>
<feature type="signal peptide" evidence="1">
    <location>
        <begin position="1"/>
        <end position="23"/>
    </location>
</feature>
<evidence type="ECO:0000313" key="2">
    <source>
        <dbReference type="EMBL" id="MBL0424108.1"/>
    </source>
</evidence>
<dbReference type="EMBL" id="JAEQND010000002">
    <property type="protein sequence ID" value="MBL0424108.1"/>
    <property type="molecule type" value="Genomic_DNA"/>
</dbReference>
<name>A0ABS1JIQ4_9BURK</name>
<gene>
    <name evidence="2" type="ORF">JI746_03225</name>
</gene>
<organism evidence="2 3">
    <name type="scientific">Ramlibacter alkalitolerans</name>
    <dbReference type="NCBI Taxonomy" id="2039631"/>
    <lineage>
        <taxon>Bacteria</taxon>
        <taxon>Pseudomonadati</taxon>
        <taxon>Pseudomonadota</taxon>
        <taxon>Betaproteobacteria</taxon>
        <taxon>Burkholderiales</taxon>
        <taxon>Comamonadaceae</taxon>
        <taxon>Ramlibacter</taxon>
    </lineage>
</organism>
<sequence>MRKLPSLLLAAALAGCASTPVSQGGKADVLFAGNETIRIRWNPLRTNERDIRSLAVAFCGGRKVEELEAAPDAAAAGSLQVKTWRCETFPGSGSGM</sequence>
<keyword evidence="3" id="KW-1185">Reference proteome</keyword>
<proteinExistence type="predicted"/>
<evidence type="ECO:0000313" key="3">
    <source>
        <dbReference type="Proteomes" id="UP000622707"/>
    </source>
</evidence>
<feature type="chain" id="PRO_5047486135" description="Lipoprotein" evidence="1">
    <location>
        <begin position="24"/>
        <end position="96"/>
    </location>
</feature>
<accession>A0ABS1JIQ4</accession>